<comment type="caution">
    <text evidence="1">The sequence shown here is derived from an EMBL/GenBank/DDBJ whole genome shotgun (WGS) entry which is preliminary data.</text>
</comment>
<reference evidence="1 2" key="1">
    <citation type="journal article" date="2019" name="Int. J. Syst. Evol. Microbiol.">
        <title>The Global Catalogue of Microorganisms (GCM) 10K type strain sequencing project: providing services to taxonomists for standard genome sequencing and annotation.</title>
        <authorList>
            <consortium name="The Broad Institute Genomics Platform"/>
            <consortium name="The Broad Institute Genome Sequencing Center for Infectious Disease"/>
            <person name="Wu L."/>
            <person name="Ma J."/>
        </authorList>
    </citation>
    <scope>NUCLEOTIDE SEQUENCE [LARGE SCALE GENOMIC DNA]</scope>
    <source>
        <strain evidence="1 2">JCM 16327</strain>
    </source>
</reference>
<organism evidence="1 2">
    <name type="scientific">Salarchaeum japonicum</name>
    <dbReference type="NCBI Taxonomy" id="555573"/>
    <lineage>
        <taxon>Archaea</taxon>
        <taxon>Methanobacteriati</taxon>
        <taxon>Methanobacteriota</taxon>
        <taxon>Stenosarchaea group</taxon>
        <taxon>Halobacteria</taxon>
        <taxon>Halobacteriales</taxon>
        <taxon>Halobacteriaceae</taxon>
    </lineage>
</organism>
<evidence type="ECO:0000313" key="1">
    <source>
        <dbReference type="EMBL" id="GAA0659108.1"/>
    </source>
</evidence>
<evidence type="ECO:0008006" key="3">
    <source>
        <dbReference type="Google" id="ProtNLM"/>
    </source>
</evidence>
<dbReference type="EMBL" id="BAAADU010000002">
    <property type="protein sequence ID" value="GAA0659108.1"/>
    <property type="molecule type" value="Genomic_DNA"/>
</dbReference>
<proteinExistence type="predicted"/>
<protein>
    <recommendedName>
        <fullName evidence="3">DUF2250 domain-containing protein</fullName>
    </recommendedName>
</protein>
<evidence type="ECO:0000313" key="2">
    <source>
        <dbReference type="Proteomes" id="UP001500194"/>
    </source>
</evidence>
<dbReference type="GeneID" id="68572866"/>
<keyword evidence="2" id="KW-1185">Reference proteome</keyword>
<dbReference type="SUPFAM" id="SSF46785">
    <property type="entry name" value="Winged helix' DNA-binding domain"/>
    <property type="match status" value="1"/>
</dbReference>
<accession>A0AAV3T498</accession>
<name>A0AAV3T498_9EURY</name>
<dbReference type="Gene3D" id="1.10.10.10">
    <property type="entry name" value="Winged helix-like DNA-binding domain superfamily/Winged helix DNA-binding domain"/>
    <property type="match status" value="1"/>
</dbReference>
<sequence>MSDARSGSPALRPVDAAILDFLADGRVEYAAIIANRVGAHTPYVERRCAVLADRGLVEPVTGEVVFRATDAGKRAVTPGGFPE</sequence>
<dbReference type="RefSeq" id="WP_227262243.1">
    <property type="nucleotide sequence ID" value="NZ_BAAADU010000002.1"/>
</dbReference>
<dbReference type="AlphaFoldDB" id="A0AAV3T498"/>
<dbReference type="Proteomes" id="UP001500194">
    <property type="component" value="Unassembled WGS sequence"/>
</dbReference>
<dbReference type="InterPro" id="IPR036390">
    <property type="entry name" value="WH_DNA-bd_sf"/>
</dbReference>
<gene>
    <name evidence="1" type="ORF">GCM10009019_24480</name>
</gene>
<dbReference type="InterPro" id="IPR036388">
    <property type="entry name" value="WH-like_DNA-bd_sf"/>
</dbReference>